<sequence length="792" mass="88360">MIKQAQEVSHQCAHCGEPCPPDEQFCCQGCQTVYELLNENGLCRYYEINDKPGVAQRQPVRQDKFAFLEDERTERQLLQFRDEKQAHVTFHIPHIHCSSCLWLLENLHRLDAGVQQTEVNFAEKDVRIIYDPNQTSLRKIAETLTSIGYEPYISLQDLKSRKPAPNRKLIYQLGVAGFCFANIMLLSFPEYFSGEGHMEGQMTVVFRYLNLLLSLPVFLYSAQAFYMPAWKGLKHGFLNIDLPIVLAIVTTFVRSVVDVLSGSGGGYFDSMTGIVMFMLIGRLLQDKTYRGLSFDRDYTAYFPIAVTVMKDGNEAPTQLPDVKTGDTLLIHHQELIPADGLLVKGSALIDYSFVTGESVPVRKQMGEIIYAGGRQLEGNMEILTIREVAQSYLTSLWNREELRRDNPGKPSFIHLLGQYFTWVVLFIAAATAVYWGIYDNAKIWPSVTAILIIACPCALLLAASFTNGHMLRILSRHKLYLRNAQAIERLAGVTHIVFDKTGTLTGKSSTTVSWHGRELTHAEVSAVAALTAHSQHPASRQVREFVGKPVVHTIDRFSEQPGQGLQGWVHQMHVQLGSAAYTGAREAAQPGASVVHVNINGDHAGYYLLEHAYRKGIPEMLGELQQHFGLTLLSGDQPGEAGNLRRMMGDKATLLFQQQAHDKLDRIVQLQEKGEKVLMIGDGLNDAGALRQSDAGISLTEDSNNFTPASDGILEASQLHRLPAFIRMSRINKRIILIAFVYSIVYNLTGLFFAVQGILSPLTAAILMPSSSISIILLTWGMSEYAGRKQLR</sequence>
<name>A0ABZ2YT41_9BACT</name>
<dbReference type="Pfam" id="PF00122">
    <property type="entry name" value="E1-E2_ATPase"/>
    <property type="match status" value="1"/>
</dbReference>
<evidence type="ECO:0000256" key="4">
    <source>
        <dbReference type="ARBA" id="ARBA00022475"/>
    </source>
</evidence>
<dbReference type="Pfam" id="PF00403">
    <property type="entry name" value="HMA"/>
    <property type="match status" value="1"/>
</dbReference>
<accession>A0ABZ2YT41</accession>
<dbReference type="PANTHER" id="PTHR43520:SF5">
    <property type="entry name" value="CATION-TRANSPORTING P-TYPE ATPASE-RELATED"/>
    <property type="match status" value="1"/>
</dbReference>
<keyword evidence="9" id="KW-1278">Translocase</keyword>
<dbReference type="PANTHER" id="PTHR43520">
    <property type="entry name" value="ATP7, ISOFORM B"/>
    <property type="match status" value="1"/>
</dbReference>
<dbReference type="Pfam" id="PF00702">
    <property type="entry name" value="Hydrolase"/>
    <property type="match status" value="1"/>
</dbReference>
<dbReference type="InterPro" id="IPR059000">
    <property type="entry name" value="ATPase_P-type_domA"/>
</dbReference>
<keyword evidence="5" id="KW-0597">Phosphoprotein</keyword>
<evidence type="ECO:0000256" key="5">
    <source>
        <dbReference type="ARBA" id="ARBA00022553"/>
    </source>
</evidence>
<reference evidence="16" key="1">
    <citation type="submission" date="2024-03" db="EMBL/GenBank/DDBJ databases">
        <title>Chitinophaga horti sp. nov., isolated from garden soil.</title>
        <authorList>
            <person name="Lee D.S."/>
            <person name="Han D.M."/>
            <person name="Baek J.H."/>
            <person name="Choi D.G."/>
            <person name="Jeon J.H."/>
            <person name="Jeon C.O."/>
        </authorList>
    </citation>
    <scope>NUCLEOTIDE SEQUENCE [LARGE SCALE GENOMIC DNA]</scope>
    <source>
        <strain evidence="16">GPA1</strain>
    </source>
</reference>
<feature type="transmembrane region" description="Helical" evidence="13">
    <location>
        <begin position="265"/>
        <end position="284"/>
    </location>
</feature>
<feature type="transmembrane region" description="Helical" evidence="13">
    <location>
        <begin position="208"/>
        <end position="229"/>
    </location>
</feature>
<evidence type="ECO:0000256" key="2">
    <source>
        <dbReference type="ARBA" id="ARBA00006024"/>
    </source>
</evidence>
<evidence type="ECO:0000256" key="12">
    <source>
        <dbReference type="ARBA" id="ARBA00023136"/>
    </source>
</evidence>
<dbReference type="SUPFAM" id="SSF56784">
    <property type="entry name" value="HAD-like"/>
    <property type="match status" value="1"/>
</dbReference>
<dbReference type="InterPro" id="IPR023214">
    <property type="entry name" value="HAD_sf"/>
</dbReference>
<dbReference type="EMBL" id="CP149822">
    <property type="protein sequence ID" value="WZN42921.1"/>
    <property type="molecule type" value="Genomic_DNA"/>
</dbReference>
<evidence type="ECO:0000256" key="3">
    <source>
        <dbReference type="ARBA" id="ARBA00022448"/>
    </source>
</evidence>
<dbReference type="InterPro" id="IPR036412">
    <property type="entry name" value="HAD-like_sf"/>
</dbReference>
<gene>
    <name evidence="15" type="ORF">WJU16_07730</name>
</gene>
<keyword evidence="10 13" id="KW-1133">Transmembrane helix</keyword>
<dbReference type="SUPFAM" id="SSF81653">
    <property type="entry name" value="Calcium ATPase, transduction domain A"/>
    <property type="match status" value="1"/>
</dbReference>
<keyword evidence="8" id="KW-0460">Magnesium</keyword>
<evidence type="ECO:0000256" key="7">
    <source>
        <dbReference type="ARBA" id="ARBA00022723"/>
    </source>
</evidence>
<keyword evidence="6 13" id="KW-0812">Transmembrane</keyword>
<dbReference type="Gene3D" id="3.40.50.1000">
    <property type="entry name" value="HAD superfamily/HAD-like"/>
    <property type="match status" value="1"/>
</dbReference>
<evidence type="ECO:0000259" key="14">
    <source>
        <dbReference type="PROSITE" id="PS50846"/>
    </source>
</evidence>
<dbReference type="InterPro" id="IPR018303">
    <property type="entry name" value="ATPase_P-typ_P_site"/>
</dbReference>
<keyword evidence="4" id="KW-1003">Cell membrane</keyword>
<dbReference type="RefSeq" id="WP_341837746.1">
    <property type="nucleotide sequence ID" value="NZ_CP149822.1"/>
</dbReference>
<dbReference type="InterPro" id="IPR008250">
    <property type="entry name" value="ATPase_P-typ_transduc_dom_A_sf"/>
</dbReference>
<dbReference type="PRINTS" id="PR00119">
    <property type="entry name" value="CATATPASE"/>
</dbReference>
<feature type="transmembrane region" description="Helical" evidence="13">
    <location>
        <begin position="169"/>
        <end position="188"/>
    </location>
</feature>
<dbReference type="PROSITE" id="PS50846">
    <property type="entry name" value="HMA_2"/>
    <property type="match status" value="1"/>
</dbReference>
<dbReference type="InterPro" id="IPR021993">
    <property type="entry name" value="ATPase-cat-bd"/>
</dbReference>
<comment type="similarity">
    <text evidence="2">Belongs to the cation transport ATPase (P-type) (TC 3.A.3) family. Type IB subfamily.</text>
</comment>
<keyword evidence="11" id="KW-0406">Ion transport</keyword>
<feature type="transmembrane region" description="Helical" evidence="13">
    <location>
        <begin position="761"/>
        <end position="782"/>
    </location>
</feature>
<feature type="domain" description="HMA" evidence="14">
    <location>
        <begin position="86"/>
        <end position="152"/>
    </location>
</feature>
<evidence type="ECO:0000313" key="15">
    <source>
        <dbReference type="EMBL" id="WZN42921.1"/>
    </source>
</evidence>
<evidence type="ECO:0000313" key="16">
    <source>
        <dbReference type="Proteomes" id="UP001485459"/>
    </source>
</evidence>
<comment type="subcellular location">
    <subcellularLocation>
        <location evidence="1">Cell membrane</location>
        <topology evidence="1">Multi-pass membrane protein</topology>
    </subcellularLocation>
</comment>
<protein>
    <submittedName>
        <fullName evidence="15">Heavy metal translocating P-type ATPase metal-binding domain-containing protein</fullName>
    </submittedName>
</protein>
<evidence type="ECO:0000256" key="10">
    <source>
        <dbReference type="ARBA" id="ARBA00022989"/>
    </source>
</evidence>
<dbReference type="Proteomes" id="UP001485459">
    <property type="component" value="Chromosome"/>
</dbReference>
<dbReference type="Gene3D" id="3.40.1110.10">
    <property type="entry name" value="Calcium-transporting ATPase, cytoplasmic domain N"/>
    <property type="match status" value="1"/>
</dbReference>
<dbReference type="CDD" id="cd00371">
    <property type="entry name" value="HMA"/>
    <property type="match status" value="1"/>
</dbReference>
<feature type="transmembrane region" description="Helical" evidence="13">
    <location>
        <begin position="236"/>
        <end position="253"/>
    </location>
</feature>
<evidence type="ECO:0000256" key="11">
    <source>
        <dbReference type="ARBA" id="ARBA00023065"/>
    </source>
</evidence>
<keyword evidence="7" id="KW-0479">Metal-binding</keyword>
<feature type="transmembrane region" description="Helical" evidence="13">
    <location>
        <begin position="443"/>
        <end position="466"/>
    </location>
</feature>
<dbReference type="PRINTS" id="PR00943">
    <property type="entry name" value="CUATPASE"/>
</dbReference>
<feature type="transmembrane region" description="Helical" evidence="13">
    <location>
        <begin position="735"/>
        <end position="755"/>
    </location>
</feature>
<evidence type="ECO:0000256" key="6">
    <source>
        <dbReference type="ARBA" id="ARBA00022692"/>
    </source>
</evidence>
<dbReference type="InterPro" id="IPR036163">
    <property type="entry name" value="HMA_dom_sf"/>
</dbReference>
<dbReference type="Gene3D" id="2.70.150.10">
    <property type="entry name" value="Calcium-transporting ATPase, cytoplasmic transduction domain A"/>
    <property type="match status" value="1"/>
</dbReference>
<dbReference type="Gene3D" id="3.30.70.100">
    <property type="match status" value="1"/>
</dbReference>
<dbReference type="InterPro" id="IPR023299">
    <property type="entry name" value="ATPase_P-typ_cyto_dom_N"/>
</dbReference>
<dbReference type="Pfam" id="PF12156">
    <property type="entry name" value="ATPase-cat_bd"/>
    <property type="match status" value="1"/>
</dbReference>
<dbReference type="InterPro" id="IPR001757">
    <property type="entry name" value="P_typ_ATPase"/>
</dbReference>
<dbReference type="PROSITE" id="PS00154">
    <property type="entry name" value="ATPASE_E1_E2"/>
    <property type="match status" value="1"/>
</dbReference>
<organism evidence="15 16">
    <name type="scientific">Chitinophaga pollutisoli</name>
    <dbReference type="NCBI Taxonomy" id="3133966"/>
    <lineage>
        <taxon>Bacteria</taxon>
        <taxon>Pseudomonadati</taxon>
        <taxon>Bacteroidota</taxon>
        <taxon>Chitinophagia</taxon>
        <taxon>Chitinophagales</taxon>
        <taxon>Chitinophagaceae</taxon>
        <taxon>Chitinophaga</taxon>
    </lineage>
</organism>
<evidence type="ECO:0000256" key="1">
    <source>
        <dbReference type="ARBA" id="ARBA00004651"/>
    </source>
</evidence>
<dbReference type="SUPFAM" id="SSF55008">
    <property type="entry name" value="HMA, heavy metal-associated domain"/>
    <property type="match status" value="1"/>
</dbReference>
<proteinExistence type="inferred from homology"/>
<evidence type="ECO:0000256" key="13">
    <source>
        <dbReference type="SAM" id="Phobius"/>
    </source>
</evidence>
<dbReference type="NCBIfam" id="TIGR01494">
    <property type="entry name" value="ATPase_P-type"/>
    <property type="match status" value="1"/>
</dbReference>
<keyword evidence="16" id="KW-1185">Reference proteome</keyword>
<dbReference type="InterPro" id="IPR006121">
    <property type="entry name" value="HMA_dom"/>
</dbReference>
<keyword evidence="3" id="KW-0813">Transport</keyword>
<evidence type="ECO:0000256" key="8">
    <source>
        <dbReference type="ARBA" id="ARBA00022842"/>
    </source>
</evidence>
<keyword evidence="12 13" id="KW-0472">Membrane</keyword>
<evidence type="ECO:0000256" key="9">
    <source>
        <dbReference type="ARBA" id="ARBA00022967"/>
    </source>
</evidence>
<feature type="transmembrane region" description="Helical" evidence="13">
    <location>
        <begin position="419"/>
        <end position="437"/>
    </location>
</feature>